<gene>
    <name evidence="2" type="ORF">AVDCRST_MAG59-2704</name>
</gene>
<feature type="non-terminal residue" evidence="2">
    <location>
        <position position="112"/>
    </location>
</feature>
<organism evidence="2">
    <name type="scientific">uncultured Thermomicrobiales bacterium</name>
    <dbReference type="NCBI Taxonomy" id="1645740"/>
    <lineage>
        <taxon>Bacteria</taxon>
        <taxon>Pseudomonadati</taxon>
        <taxon>Thermomicrobiota</taxon>
        <taxon>Thermomicrobia</taxon>
        <taxon>Thermomicrobiales</taxon>
        <taxon>environmental samples</taxon>
    </lineage>
</organism>
<dbReference type="AlphaFoldDB" id="A0A6J4UXB1"/>
<proteinExistence type="predicted"/>
<accession>A0A6J4UXB1</accession>
<dbReference type="SUPFAM" id="SSF51556">
    <property type="entry name" value="Metallo-dependent hydrolases"/>
    <property type="match status" value="1"/>
</dbReference>
<dbReference type="GO" id="GO:0070573">
    <property type="term" value="F:metallodipeptidase activity"/>
    <property type="evidence" value="ECO:0007669"/>
    <property type="project" value="InterPro"/>
</dbReference>
<reference evidence="2" key="1">
    <citation type="submission" date="2020-02" db="EMBL/GenBank/DDBJ databases">
        <authorList>
            <person name="Meier V. D."/>
        </authorList>
    </citation>
    <scope>NUCLEOTIDE SEQUENCE</scope>
    <source>
        <strain evidence="2">AVDCRST_MAG59</strain>
    </source>
</reference>
<dbReference type="EC" id="3.4.13.19" evidence="2"/>
<feature type="compositionally biased region" description="Acidic residues" evidence="1">
    <location>
        <begin position="69"/>
        <end position="87"/>
    </location>
</feature>
<dbReference type="EMBL" id="CADCWF010000174">
    <property type="protein sequence ID" value="CAA9562446.1"/>
    <property type="molecule type" value="Genomic_DNA"/>
</dbReference>
<evidence type="ECO:0000256" key="1">
    <source>
        <dbReference type="SAM" id="MobiDB-lite"/>
    </source>
</evidence>
<dbReference type="InterPro" id="IPR032466">
    <property type="entry name" value="Metal_Hydrolase"/>
</dbReference>
<evidence type="ECO:0000313" key="2">
    <source>
        <dbReference type="EMBL" id="CAA9562446.1"/>
    </source>
</evidence>
<name>A0A6J4UXB1_9BACT</name>
<keyword evidence="2" id="KW-0378">Hydrolase</keyword>
<protein>
    <submittedName>
        <fullName evidence="2">Microsomal dipeptidase</fullName>
        <ecNumber evidence="2">3.4.13.19</ecNumber>
    </submittedName>
</protein>
<sequence>MSERTESTAATVPVFDGHNDTLLDLGVAGRSFFERSDAGHIDLPRAREGGLAGGLFAVFVRDPKAAVEEPQEIDDEAADADGADGPDDTAAAIGAPRSRYASVERMPPPMPL</sequence>
<dbReference type="Pfam" id="PF01244">
    <property type="entry name" value="Peptidase_M19"/>
    <property type="match status" value="1"/>
</dbReference>
<dbReference type="InterPro" id="IPR008257">
    <property type="entry name" value="Pept_M19"/>
</dbReference>
<feature type="region of interest" description="Disordered" evidence="1">
    <location>
        <begin position="68"/>
        <end position="112"/>
    </location>
</feature>
<dbReference type="Gene3D" id="3.20.20.140">
    <property type="entry name" value="Metal-dependent hydrolases"/>
    <property type="match status" value="1"/>
</dbReference>
<dbReference type="GO" id="GO:0006508">
    <property type="term" value="P:proteolysis"/>
    <property type="evidence" value="ECO:0007669"/>
    <property type="project" value="InterPro"/>
</dbReference>
<keyword evidence="2" id="KW-0645">Protease</keyword>
<keyword evidence="2" id="KW-0224">Dipeptidase</keyword>